<dbReference type="PIRSF" id="PIRSF000124">
    <property type="entry name" value="UDPglc_GDPman_dh"/>
    <property type="match status" value="1"/>
</dbReference>
<evidence type="ECO:0000313" key="4">
    <source>
        <dbReference type="EMBL" id="KKM83884.1"/>
    </source>
</evidence>
<dbReference type="GO" id="GO:0051287">
    <property type="term" value="F:NAD binding"/>
    <property type="evidence" value="ECO:0007669"/>
    <property type="project" value="InterPro"/>
</dbReference>
<dbReference type="InterPro" id="IPR008927">
    <property type="entry name" value="6-PGluconate_DH-like_C_sf"/>
</dbReference>
<dbReference type="InterPro" id="IPR036220">
    <property type="entry name" value="UDP-Glc/GDP-Man_DH_C_sf"/>
</dbReference>
<dbReference type="NCBIfam" id="TIGR03026">
    <property type="entry name" value="NDP-sugDHase"/>
    <property type="match status" value="1"/>
</dbReference>
<dbReference type="Pfam" id="PF00984">
    <property type="entry name" value="UDPG_MGDP_dh"/>
    <property type="match status" value="1"/>
</dbReference>
<dbReference type="SUPFAM" id="SSF48179">
    <property type="entry name" value="6-phosphogluconate dehydrogenase C-terminal domain-like"/>
    <property type="match status" value="1"/>
</dbReference>
<comment type="caution">
    <text evidence="4">The sequence shown here is derived from an EMBL/GenBank/DDBJ whole genome shotgun (WGS) entry which is preliminary data.</text>
</comment>
<reference evidence="4" key="1">
    <citation type="journal article" date="2015" name="Nature">
        <title>Complex archaea that bridge the gap between prokaryotes and eukaryotes.</title>
        <authorList>
            <person name="Spang A."/>
            <person name="Saw J.H."/>
            <person name="Jorgensen S.L."/>
            <person name="Zaremba-Niedzwiedzka K."/>
            <person name="Martijn J."/>
            <person name="Lind A.E."/>
            <person name="van Eijk R."/>
            <person name="Schleper C."/>
            <person name="Guy L."/>
            <person name="Ettema T.J."/>
        </authorList>
    </citation>
    <scope>NUCLEOTIDE SEQUENCE</scope>
</reference>
<dbReference type="SMART" id="SM00984">
    <property type="entry name" value="UDPG_MGDP_dh_C"/>
    <property type="match status" value="1"/>
</dbReference>
<dbReference type="PIRSF" id="PIRSF500136">
    <property type="entry name" value="UDP_ManNAc_DH"/>
    <property type="match status" value="1"/>
</dbReference>
<dbReference type="Pfam" id="PF03720">
    <property type="entry name" value="UDPG_MGDP_dh_C"/>
    <property type="match status" value="1"/>
</dbReference>
<feature type="domain" description="UDP-glucose/GDP-mannose dehydrogenase C-terminal" evidence="3">
    <location>
        <begin position="304"/>
        <end position="397"/>
    </location>
</feature>
<name>A0A0F9KNZ8_9ZZZZ</name>
<dbReference type="AlphaFoldDB" id="A0A0F9KNZ8"/>
<gene>
    <name evidence="4" type="ORF">LCGC14_1304810</name>
</gene>
<dbReference type="EMBL" id="LAZR01007650">
    <property type="protein sequence ID" value="KKM83884.1"/>
    <property type="molecule type" value="Genomic_DNA"/>
</dbReference>
<dbReference type="InterPro" id="IPR014026">
    <property type="entry name" value="UDP-Glc/GDP-Man_DH_dimer"/>
</dbReference>
<dbReference type="GO" id="GO:0000271">
    <property type="term" value="P:polysaccharide biosynthetic process"/>
    <property type="evidence" value="ECO:0007669"/>
    <property type="project" value="InterPro"/>
</dbReference>
<evidence type="ECO:0000256" key="1">
    <source>
        <dbReference type="ARBA" id="ARBA00023002"/>
    </source>
</evidence>
<dbReference type="GO" id="GO:0016616">
    <property type="term" value="F:oxidoreductase activity, acting on the CH-OH group of donors, NAD or NADP as acceptor"/>
    <property type="evidence" value="ECO:0007669"/>
    <property type="project" value="InterPro"/>
</dbReference>
<dbReference type="Pfam" id="PF03721">
    <property type="entry name" value="UDPG_MGDP_dh_N"/>
    <property type="match status" value="1"/>
</dbReference>
<dbReference type="SUPFAM" id="SSF52413">
    <property type="entry name" value="UDP-glucose/GDP-mannose dehydrogenase C-terminal domain"/>
    <property type="match status" value="1"/>
</dbReference>
<organism evidence="4">
    <name type="scientific">marine sediment metagenome</name>
    <dbReference type="NCBI Taxonomy" id="412755"/>
    <lineage>
        <taxon>unclassified sequences</taxon>
        <taxon>metagenomes</taxon>
        <taxon>ecological metagenomes</taxon>
    </lineage>
</organism>
<dbReference type="Gene3D" id="3.40.50.720">
    <property type="entry name" value="NAD(P)-binding Rossmann-like Domain"/>
    <property type="match status" value="2"/>
</dbReference>
<dbReference type="InterPro" id="IPR014027">
    <property type="entry name" value="UDP-Glc/GDP-Man_DH_C"/>
</dbReference>
<accession>A0A0F9KNZ8</accession>
<keyword evidence="1" id="KW-0560">Oxidoreductase</keyword>
<proteinExistence type="predicted"/>
<dbReference type="InterPro" id="IPR017476">
    <property type="entry name" value="UDP-Glc/GDP-Man"/>
</dbReference>
<dbReference type="InterPro" id="IPR001732">
    <property type="entry name" value="UDP-Glc/GDP-Man_DH_N"/>
</dbReference>
<keyword evidence="2" id="KW-0520">NAD</keyword>
<dbReference type="GO" id="GO:0016628">
    <property type="term" value="F:oxidoreductase activity, acting on the CH-CH group of donors, NAD or NADP as acceptor"/>
    <property type="evidence" value="ECO:0007669"/>
    <property type="project" value="InterPro"/>
</dbReference>
<dbReference type="InterPro" id="IPR028359">
    <property type="entry name" value="UDP_ManNAc/GlcNAc_DH"/>
</dbReference>
<evidence type="ECO:0000259" key="3">
    <source>
        <dbReference type="SMART" id="SM00984"/>
    </source>
</evidence>
<dbReference type="PANTHER" id="PTHR43491:SF1">
    <property type="entry name" value="UDP-N-ACETYL-D-MANNOSAMINE DEHYDROGENASE"/>
    <property type="match status" value="1"/>
</dbReference>
<dbReference type="InterPro" id="IPR036291">
    <property type="entry name" value="NAD(P)-bd_dom_sf"/>
</dbReference>
<evidence type="ECO:0000256" key="2">
    <source>
        <dbReference type="ARBA" id="ARBA00023027"/>
    </source>
</evidence>
<sequence>MELREKILGGDRKVGVIGQGFIGFSTAAYFAHAGCKVVGYDINEEIVKHIKYHAIPVTGLEKWLPFHIAWDNIKSTTNFEDLKDCNPIFIAVPTEKGAEPWFEPLQDVIERLEQFKEKKLIIIESTLAPGTIEKIVLPKTKHDIVCASRRDWFFEDNSKNLKNLPRIVGGTTMESTEQAIDVLSIICDHLLPCHFKEAELIKATENTLRAVDICVANQLMLAYPHIDIRKVLKLAGTKWNVEVYIPSWGVGGYCIPVAPKYLVMGSENPDMLSILKTALEDSIEYHTVWILMNILEKFKPTSIAILGATYAGNLKVSVLSPTFKIVNYLDEVGIRYAVHDPLYTCEEMTDFNFPVVDYPDGLNDFDMVLIVADHDLYKHTRPDFKGIVVDQTGVWQKWKKQFSHYHLLGESL</sequence>
<protein>
    <recommendedName>
        <fullName evidence="3">UDP-glucose/GDP-mannose dehydrogenase C-terminal domain-containing protein</fullName>
    </recommendedName>
</protein>
<dbReference type="PANTHER" id="PTHR43491">
    <property type="entry name" value="UDP-N-ACETYL-D-MANNOSAMINE DEHYDROGENASE"/>
    <property type="match status" value="1"/>
</dbReference>
<dbReference type="SUPFAM" id="SSF51735">
    <property type="entry name" value="NAD(P)-binding Rossmann-fold domains"/>
    <property type="match status" value="1"/>
</dbReference>